<gene>
    <name evidence="1" type="ORF">NDU88_006932</name>
</gene>
<name>A0AAV7RQD7_PLEWA</name>
<keyword evidence="2" id="KW-1185">Reference proteome</keyword>
<evidence type="ECO:0000313" key="2">
    <source>
        <dbReference type="Proteomes" id="UP001066276"/>
    </source>
</evidence>
<proteinExistence type="predicted"/>
<evidence type="ECO:0000313" key="1">
    <source>
        <dbReference type="EMBL" id="KAJ1154178.1"/>
    </source>
</evidence>
<protein>
    <submittedName>
        <fullName evidence="1">Uncharacterized protein</fullName>
    </submittedName>
</protein>
<reference evidence="1" key="1">
    <citation type="journal article" date="2022" name="bioRxiv">
        <title>Sequencing and chromosome-scale assembly of the giantPleurodeles waltlgenome.</title>
        <authorList>
            <person name="Brown T."/>
            <person name="Elewa A."/>
            <person name="Iarovenko S."/>
            <person name="Subramanian E."/>
            <person name="Araus A.J."/>
            <person name="Petzold A."/>
            <person name="Susuki M."/>
            <person name="Suzuki K.-i.T."/>
            <person name="Hayashi T."/>
            <person name="Toyoda A."/>
            <person name="Oliveira C."/>
            <person name="Osipova E."/>
            <person name="Leigh N.D."/>
            <person name="Simon A."/>
            <person name="Yun M.H."/>
        </authorList>
    </citation>
    <scope>NUCLEOTIDE SEQUENCE</scope>
    <source>
        <strain evidence="1">20211129_DDA</strain>
        <tissue evidence="1">Liver</tissue>
    </source>
</reference>
<dbReference type="Proteomes" id="UP001066276">
    <property type="component" value="Chromosome 5"/>
</dbReference>
<organism evidence="1 2">
    <name type="scientific">Pleurodeles waltl</name>
    <name type="common">Iberian ribbed newt</name>
    <dbReference type="NCBI Taxonomy" id="8319"/>
    <lineage>
        <taxon>Eukaryota</taxon>
        <taxon>Metazoa</taxon>
        <taxon>Chordata</taxon>
        <taxon>Craniata</taxon>
        <taxon>Vertebrata</taxon>
        <taxon>Euteleostomi</taxon>
        <taxon>Amphibia</taxon>
        <taxon>Batrachia</taxon>
        <taxon>Caudata</taxon>
        <taxon>Salamandroidea</taxon>
        <taxon>Salamandridae</taxon>
        <taxon>Pleurodelinae</taxon>
        <taxon>Pleurodeles</taxon>
    </lineage>
</organism>
<sequence length="162" mass="17781">MPRRRLGQAQPVCACQSPDEAELSYPPWFFYITAAVIAPDLPVFSCGDRHLCQALERAPRRSAARGRATAEFRLEGRRRRGCVARGESRPGELALGPGLETQVRTCGEAEATVALRQLGRDRWTRQARPHGPRRCADWLSGAGPPNLWDLALSASGERGPGH</sequence>
<comment type="caution">
    <text evidence="1">The sequence shown here is derived from an EMBL/GenBank/DDBJ whole genome shotgun (WGS) entry which is preliminary data.</text>
</comment>
<dbReference type="AlphaFoldDB" id="A0AAV7RQD7"/>
<dbReference type="EMBL" id="JANPWB010000009">
    <property type="protein sequence ID" value="KAJ1154178.1"/>
    <property type="molecule type" value="Genomic_DNA"/>
</dbReference>
<accession>A0AAV7RQD7</accession>